<dbReference type="AlphaFoldDB" id="A0A9W9N8Q9"/>
<proteinExistence type="predicted"/>
<dbReference type="GeneID" id="83176006"/>
<dbReference type="EMBL" id="JAPQKR010000005">
    <property type="protein sequence ID" value="KAJ5215236.1"/>
    <property type="molecule type" value="Genomic_DNA"/>
</dbReference>
<sequence length="198" mass="22644">MLDTDTDSSYIINKALKLLRNELKSRSSASTTFPPVLTEAQIRASIAQYQSHIEDSSKQGVCLSCGRFVPILEIIEMEDSDPLLLPLATHLDYCGKHSDDQQQIPSLSYRIWGQATLTDHWHDPSYFTGAFPTLFPLGISGHLDERSFDVSLSSFAEWALKHHSRRFARHRIFIYLIYDVLLIRKSSLANKLVLQRRH</sequence>
<reference evidence="1" key="1">
    <citation type="submission" date="2022-12" db="EMBL/GenBank/DDBJ databases">
        <authorList>
            <person name="Petersen C."/>
        </authorList>
    </citation>
    <scope>NUCLEOTIDE SEQUENCE</scope>
    <source>
        <strain evidence="1">IBT 15544</strain>
    </source>
</reference>
<dbReference type="Proteomes" id="UP001150904">
    <property type="component" value="Unassembled WGS sequence"/>
</dbReference>
<protein>
    <submittedName>
        <fullName evidence="1">Uncharacterized protein</fullName>
    </submittedName>
</protein>
<comment type="caution">
    <text evidence="1">The sequence shown here is derived from an EMBL/GenBank/DDBJ whole genome shotgun (WGS) entry which is preliminary data.</text>
</comment>
<keyword evidence="2" id="KW-1185">Reference proteome</keyword>
<accession>A0A9W9N8Q9</accession>
<evidence type="ECO:0000313" key="2">
    <source>
        <dbReference type="Proteomes" id="UP001150904"/>
    </source>
</evidence>
<name>A0A9W9N8Q9_9EURO</name>
<dbReference type="OrthoDB" id="432234at2759"/>
<evidence type="ECO:0000313" key="1">
    <source>
        <dbReference type="EMBL" id="KAJ5215236.1"/>
    </source>
</evidence>
<reference evidence="1" key="2">
    <citation type="journal article" date="2023" name="IMA Fungus">
        <title>Comparative genomic study of the Penicillium genus elucidates a diverse pangenome and 15 lateral gene transfer events.</title>
        <authorList>
            <person name="Petersen C."/>
            <person name="Sorensen T."/>
            <person name="Nielsen M.R."/>
            <person name="Sondergaard T.E."/>
            <person name="Sorensen J.L."/>
            <person name="Fitzpatrick D.A."/>
            <person name="Frisvad J.C."/>
            <person name="Nielsen K.L."/>
        </authorList>
    </citation>
    <scope>NUCLEOTIDE SEQUENCE</scope>
    <source>
        <strain evidence="1">IBT 15544</strain>
    </source>
</reference>
<organism evidence="1 2">
    <name type="scientific">Penicillium cinerascens</name>
    <dbReference type="NCBI Taxonomy" id="70096"/>
    <lineage>
        <taxon>Eukaryota</taxon>
        <taxon>Fungi</taxon>
        <taxon>Dikarya</taxon>
        <taxon>Ascomycota</taxon>
        <taxon>Pezizomycotina</taxon>
        <taxon>Eurotiomycetes</taxon>
        <taxon>Eurotiomycetidae</taxon>
        <taxon>Eurotiales</taxon>
        <taxon>Aspergillaceae</taxon>
        <taxon>Penicillium</taxon>
    </lineage>
</organism>
<dbReference type="RefSeq" id="XP_058311049.1">
    <property type="nucleotide sequence ID" value="XM_058448705.1"/>
</dbReference>
<gene>
    <name evidence="1" type="ORF">N7498_001643</name>
</gene>